<proteinExistence type="predicted"/>
<evidence type="ECO:0000313" key="3">
    <source>
        <dbReference type="EMBL" id="CAH0055804.1"/>
    </source>
</evidence>
<accession>A0A9N9ZHN9</accession>
<organism evidence="3 4">
    <name type="scientific">Clonostachys solani</name>
    <dbReference type="NCBI Taxonomy" id="160281"/>
    <lineage>
        <taxon>Eukaryota</taxon>
        <taxon>Fungi</taxon>
        <taxon>Dikarya</taxon>
        <taxon>Ascomycota</taxon>
        <taxon>Pezizomycotina</taxon>
        <taxon>Sordariomycetes</taxon>
        <taxon>Hypocreomycetidae</taxon>
        <taxon>Hypocreales</taxon>
        <taxon>Bionectriaceae</taxon>
        <taxon>Clonostachys</taxon>
    </lineage>
</organism>
<feature type="transmembrane region" description="Helical" evidence="2">
    <location>
        <begin position="599"/>
        <end position="619"/>
    </location>
</feature>
<dbReference type="AlphaFoldDB" id="A0A9N9ZHN9"/>
<comment type="caution">
    <text evidence="3">The sequence shown here is derived from an EMBL/GenBank/DDBJ whole genome shotgun (WGS) entry which is preliminary data.</text>
</comment>
<evidence type="ECO:0000256" key="2">
    <source>
        <dbReference type="SAM" id="Phobius"/>
    </source>
</evidence>
<feature type="region of interest" description="Disordered" evidence="1">
    <location>
        <begin position="343"/>
        <end position="399"/>
    </location>
</feature>
<dbReference type="EMBL" id="CABFOC020000061">
    <property type="protein sequence ID" value="CAH0055804.1"/>
    <property type="molecule type" value="Genomic_DNA"/>
</dbReference>
<feature type="compositionally biased region" description="Polar residues" evidence="1">
    <location>
        <begin position="1"/>
        <end position="12"/>
    </location>
</feature>
<keyword evidence="2" id="KW-1133">Transmembrane helix</keyword>
<protein>
    <submittedName>
        <fullName evidence="3">Uncharacterized protein</fullName>
    </submittedName>
</protein>
<keyword evidence="2" id="KW-0472">Membrane</keyword>
<evidence type="ECO:0000313" key="4">
    <source>
        <dbReference type="Proteomes" id="UP000775872"/>
    </source>
</evidence>
<name>A0A9N9ZHN9_9HYPO</name>
<dbReference type="Proteomes" id="UP000775872">
    <property type="component" value="Unassembled WGS sequence"/>
</dbReference>
<dbReference type="OrthoDB" id="443402at2759"/>
<reference evidence="3" key="1">
    <citation type="submission" date="2021-10" db="EMBL/GenBank/DDBJ databases">
        <authorList>
            <person name="Piombo E."/>
        </authorList>
    </citation>
    <scope>NUCLEOTIDE SEQUENCE</scope>
</reference>
<feature type="region of interest" description="Disordered" evidence="1">
    <location>
        <begin position="1"/>
        <end position="44"/>
    </location>
</feature>
<keyword evidence="4" id="KW-1185">Reference proteome</keyword>
<feature type="compositionally biased region" description="Low complexity" evidence="1">
    <location>
        <begin position="365"/>
        <end position="381"/>
    </location>
</feature>
<sequence>MGGSTKPATTPISHEASHEGDEIQSIISDDDDIDSQASDETTTEEMTGNALIRLFLAEELQFKATCLKALHKLGRNRFVENLRRLLKAFYKNLLAEAQSEAEKAVARLLRSRRGRLRISDQLALYIAQGEEDVQDNSILLKDKHQIETWLARVAGKPGGSKWEVTVQGIDDDSSTSSSEEDVERDSFPVTSDLRLFLRQSKSFRKLQKDFMLILIPLDLSQVLQSIPRMDIWVSQEQELSLSNKMKTLVEENTQLRWNWWPLSPRKRMLQHNEARMFWRCSCGAEQWQEISDEQRVLVETILDYLDLEPKSTYLCALKGESVSLTTWLKSLFRQCSSGSVPLDSSAAQKYTPPGKAASPSLLEHQSPQQSSAASAASAPAQTRQRNSITRQQTSLSTPFPSAQDESWILFGVQGASPILIPSEIQVKSQATDYSVFQDLKRCYQSQRGWLRLWFSIWRLEYCEVVKFDRLALNYMARDHRDLPTHQEYKYEPRRDRGAKNPPISPHSFKTLFYTCSSPCTWPVPHQCISISTGCVFLERIPKRRRSFEKDLDSPIWGLEAVFELSTAYVLVYHCCIIAGPLTFWGWWLRFHPDDLQNASVPMTIILTCLSLFWGCAGILTSSGQKRD</sequence>
<keyword evidence="2" id="KW-0812">Transmembrane</keyword>
<gene>
    <name evidence="3" type="ORF">CSOL1703_00018062</name>
</gene>
<evidence type="ECO:0000256" key="1">
    <source>
        <dbReference type="SAM" id="MobiDB-lite"/>
    </source>
</evidence>
<feature type="compositionally biased region" description="Polar residues" evidence="1">
    <location>
        <begin position="382"/>
        <end position="399"/>
    </location>
</feature>
<feature type="transmembrane region" description="Helical" evidence="2">
    <location>
        <begin position="561"/>
        <end position="587"/>
    </location>
</feature>